<evidence type="ECO:0000313" key="3">
    <source>
        <dbReference type="Proteomes" id="UP001289374"/>
    </source>
</evidence>
<organism evidence="2 3">
    <name type="scientific">Sesamum angolense</name>
    <dbReference type="NCBI Taxonomy" id="2727404"/>
    <lineage>
        <taxon>Eukaryota</taxon>
        <taxon>Viridiplantae</taxon>
        <taxon>Streptophyta</taxon>
        <taxon>Embryophyta</taxon>
        <taxon>Tracheophyta</taxon>
        <taxon>Spermatophyta</taxon>
        <taxon>Magnoliopsida</taxon>
        <taxon>eudicotyledons</taxon>
        <taxon>Gunneridae</taxon>
        <taxon>Pentapetalae</taxon>
        <taxon>asterids</taxon>
        <taxon>lamiids</taxon>
        <taxon>Lamiales</taxon>
        <taxon>Pedaliaceae</taxon>
        <taxon>Sesamum</taxon>
    </lineage>
</organism>
<dbReference type="AlphaFoldDB" id="A0AAE1WIP6"/>
<reference evidence="2" key="2">
    <citation type="journal article" date="2024" name="Plant">
        <title>Genomic evolution and insights into agronomic trait innovations of Sesamum species.</title>
        <authorList>
            <person name="Miao H."/>
            <person name="Wang L."/>
            <person name="Qu L."/>
            <person name="Liu H."/>
            <person name="Sun Y."/>
            <person name="Le M."/>
            <person name="Wang Q."/>
            <person name="Wei S."/>
            <person name="Zheng Y."/>
            <person name="Lin W."/>
            <person name="Duan Y."/>
            <person name="Cao H."/>
            <person name="Xiong S."/>
            <person name="Wang X."/>
            <person name="Wei L."/>
            <person name="Li C."/>
            <person name="Ma Q."/>
            <person name="Ju M."/>
            <person name="Zhao R."/>
            <person name="Li G."/>
            <person name="Mu C."/>
            <person name="Tian Q."/>
            <person name="Mei H."/>
            <person name="Zhang T."/>
            <person name="Gao T."/>
            <person name="Zhang H."/>
        </authorList>
    </citation>
    <scope>NUCLEOTIDE SEQUENCE</scope>
    <source>
        <strain evidence="2">K16</strain>
    </source>
</reference>
<dbReference type="PANTHER" id="PTHR10775">
    <property type="entry name" value="OS08G0208400 PROTEIN"/>
    <property type="match status" value="1"/>
</dbReference>
<accession>A0AAE1WIP6</accession>
<dbReference type="Pfam" id="PF02992">
    <property type="entry name" value="Transposase_21"/>
    <property type="match status" value="1"/>
</dbReference>
<comment type="caution">
    <text evidence="2">The sequence shown here is derived from an EMBL/GenBank/DDBJ whole genome shotgun (WGS) entry which is preliminary data.</text>
</comment>
<dbReference type="InterPro" id="IPR004242">
    <property type="entry name" value="Transposase_21"/>
</dbReference>
<feature type="domain" description="Transposase-associated" evidence="1">
    <location>
        <begin position="12"/>
        <end position="78"/>
    </location>
</feature>
<protein>
    <recommendedName>
        <fullName evidence="1">Transposase-associated domain-containing protein</fullName>
    </recommendedName>
</protein>
<dbReference type="PANTHER" id="PTHR10775:SF185">
    <property type="entry name" value="OS08G0208400 PROTEIN"/>
    <property type="match status" value="1"/>
</dbReference>
<sequence>MYNKNFPRRAGLITEFEDGVKTFIEWAKCQHRHMDGDKIRGPFRKCKNTKVGTPNEVSYHLCMREFVTEYYNWTLHGEGIVQDYFEAPSVPQVSEEPTPAGHVEGNYPQWGNEQYMDWTQRMVFDATGSSYYASSHEGVPDDGTRPCLVDASTSSYIRDNGGPYDYDESGLADHFSNIVHAADQPLWDGCNQCQLGAVVELVDIKADGHISNEYMIEYPNGLIEYCPPITLCREITTARRSWTTSIWSIENSVGMLGTSLLEDETHIERNPRMLSLEGRSMCHPSDAEAWKHFDRMYPNFAEEPLIIIPYNHPPGMCMSSEYMFLTMVIPSSFNPKRLIDVYLEPLIEELLQLWHVGVRTYDHATDQTFMMWAALMWTVNDLPAYGMASGWSTAGVMRCPVCMDDIRAFHLQHSRKTWYFDCQIHFLPAHHPYRRNKKAFTKSPVKNKVAHPRLTGDQILDQVANISPAIKMLLSLPDGYGSDDKWTKKSIFWDLPY</sequence>
<evidence type="ECO:0000313" key="2">
    <source>
        <dbReference type="EMBL" id="KAK4394110.1"/>
    </source>
</evidence>
<dbReference type="InterPro" id="IPR029480">
    <property type="entry name" value="Transpos_assoc"/>
</dbReference>
<keyword evidence="3" id="KW-1185">Reference proteome</keyword>
<evidence type="ECO:0000259" key="1">
    <source>
        <dbReference type="Pfam" id="PF13963"/>
    </source>
</evidence>
<dbReference type="EMBL" id="JACGWL010000010">
    <property type="protein sequence ID" value="KAK4394110.1"/>
    <property type="molecule type" value="Genomic_DNA"/>
</dbReference>
<name>A0AAE1WIP6_9LAMI</name>
<dbReference type="Pfam" id="PF13963">
    <property type="entry name" value="Transpos_assoc"/>
    <property type="match status" value="1"/>
</dbReference>
<gene>
    <name evidence="2" type="ORF">Sango_1881800</name>
</gene>
<reference evidence="2" key="1">
    <citation type="submission" date="2020-06" db="EMBL/GenBank/DDBJ databases">
        <authorList>
            <person name="Li T."/>
            <person name="Hu X."/>
            <person name="Zhang T."/>
            <person name="Song X."/>
            <person name="Zhang H."/>
            <person name="Dai N."/>
            <person name="Sheng W."/>
            <person name="Hou X."/>
            <person name="Wei L."/>
        </authorList>
    </citation>
    <scope>NUCLEOTIDE SEQUENCE</scope>
    <source>
        <strain evidence="2">K16</strain>
        <tissue evidence="2">Leaf</tissue>
    </source>
</reference>
<proteinExistence type="predicted"/>
<dbReference type="Proteomes" id="UP001289374">
    <property type="component" value="Unassembled WGS sequence"/>
</dbReference>